<dbReference type="Pfam" id="PF01074">
    <property type="entry name" value="Glyco_hydro_38N"/>
    <property type="match status" value="1"/>
</dbReference>
<name>A0ABQ3HXH9_9SPHI</name>
<evidence type="ECO:0000259" key="2">
    <source>
        <dbReference type="Pfam" id="PF07748"/>
    </source>
</evidence>
<dbReference type="InterPro" id="IPR011013">
    <property type="entry name" value="Gal_mutarotase_sf_dom"/>
</dbReference>
<organism evidence="3 4">
    <name type="scientific">Sphingobacterium griseoflavum</name>
    <dbReference type="NCBI Taxonomy" id="1474952"/>
    <lineage>
        <taxon>Bacteria</taxon>
        <taxon>Pseudomonadati</taxon>
        <taxon>Bacteroidota</taxon>
        <taxon>Sphingobacteriia</taxon>
        <taxon>Sphingobacteriales</taxon>
        <taxon>Sphingobacteriaceae</taxon>
        <taxon>Sphingobacterium</taxon>
    </lineage>
</organism>
<evidence type="ECO:0000259" key="1">
    <source>
        <dbReference type="Pfam" id="PF01074"/>
    </source>
</evidence>
<gene>
    <name evidence="3" type="ORF">GCM10017764_18730</name>
</gene>
<keyword evidence="4" id="KW-1185">Reference proteome</keyword>
<protein>
    <submittedName>
        <fullName evidence="3">Alpha-mannosidase</fullName>
    </submittedName>
</protein>
<proteinExistence type="predicted"/>
<dbReference type="Pfam" id="PF07748">
    <property type="entry name" value="Glyco_hydro_38C"/>
    <property type="match status" value="1"/>
</dbReference>
<sequence length="832" mass="95024">MQTAAQTAYFIDGYHGGKWGHYPKDYTSFIVDQLDKYPNWSINLEIEPETWDWAREVDARGYQRFKDIISNQSENSRVEFVNPTFGQPYLYNISGESIIRQFEYGIALLKQHFPKVKLDTYSSEEPCFTSALPGILRSFGFQYASLKTPNTCWGGYVRAYGGELLDWIGPDESAILTVPRYGIETLKENSTWETIGYFNKNDFIHAALKDGIRHPLGMCLQDAGWENGPWLGKHLGEYKPTEYTTWANYFNTVRAAGSNATEKWRFSQEDLQVSLVWGAQVLQRIAQQVRQTEKRMVYTEKSAAFDHLKGIASYPTADFKRAWRPLMLAQHHDCWIVPYNRVDSLSWAEKVMQWTEETHAIADSIASLPKNNYDPKSTLVVRNLQAYDRTDIAQITFPNTQIIDTNQVVVDRKGKPVLTQWEVGQQATKLFFEARVAALSEAVFRLKPSRKSQRKVARIENIGSNIRVVMPHQTFVIDVQRGGVLSSFKSDGDELIPENTDGGWNELKGFFYDQGKFRANTENSAQVEVIELGSLQGKIRITGKLDDHTITQDILISKDLPGYRAKLKIDWVGQPSIGKYDNTDMKLADREKAFYNDKYKLQLLFPTNFKCQRIAKDAPFDVTESRLDNTFFDSWDSIKNNVILNWVDLTDSDSKKGLALFTDHTTSYAHGSDHPLGLTVQYVGKGLWGMDYKVDGSTTMEYQVFPHDGNWFDGKVWAENDRRENPLQVTLGNASLDKHSKTAMLASLIQFEQPGYVLSALRIDNDDLIMRVYNSSGTDSPLTARLGFDMESVVLEELDHRFIKPVSIDFKRSSVSLHIPKFGFQNIRITLK</sequence>
<dbReference type="InterPro" id="IPR027291">
    <property type="entry name" value="Glyco_hydro_38_N_sf"/>
</dbReference>
<dbReference type="InterPro" id="IPR000602">
    <property type="entry name" value="Glyco_hydro_38_N"/>
</dbReference>
<dbReference type="PANTHER" id="PTHR46017:SF1">
    <property type="entry name" value="ALPHA-MANNOSIDASE 2C1"/>
    <property type="match status" value="1"/>
</dbReference>
<dbReference type="Gene3D" id="2.70.98.30">
    <property type="entry name" value="Golgi alpha-mannosidase II, domain 4"/>
    <property type="match status" value="1"/>
</dbReference>
<feature type="domain" description="Glycoside hydrolase family 38 N-terminal" evidence="1">
    <location>
        <begin position="47"/>
        <end position="178"/>
    </location>
</feature>
<dbReference type="InterPro" id="IPR011682">
    <property type="entry name" value="Glyco_hydro_38_C"/>
</dbReference>
<reference evidence="4" key="1">
    <citation type="journal article" date="2019" name="Int. J. Syst. Evol. Microbiol.">
        <title>The Global Catalogue of Microorganisms (GCM) 10K type strain sequencing project: providing services to taxonomists for standard genome sequencing and annotation.</title>
        <authorList>
            <consortium name="The Broad Institute Genomics Platform"/>
            <consortium name="The Broad Institute Genome Sequencing Center for Infectious Disease"/>
            <person name="Wu L."/>
            <person name="Ma J."/>
        </authorList>
    </citation>
    <scope>NUCLEOTIDE SEQUENCE [LARGE SCALE GENOMIC DNA]</scope>
    <source>
        <strain evidence="4">CGMCC 1.12966</strain>
    </source>
</reference>
<dbReference type="PANTHER" id="PTHR46017">
    <property type="entry name" value="ALPHA-MANNOSIDASE 2C1"/>
    <property type="match status" value="1"/>
</dbReference>
<dbReference type="SUPFAM" id="SSF88713">
    <property type="entry name" value="Glycoside hydrolase/deacetylase"/>
    <property type="match status" value="1"/>
</dbReference>
<dbReference type="InterPro" id="IPR011330">
    <property type="entry name" value="Glyco_hydro/deAcase_b/a-brl"/>
</dbReference>
<accession>A0ABQ3HXH9</accession>
<dbReference type="Proteomes" id="UP000620550">
    <property type="component" value="Unassembled WGS sequence"/>
</dbReference>
<evidence type="ECO:0000313" key="4">
    <source>
        <dbReference type="Proteomes" id="UP000620550"/>
    </source>
</evidence>
<feature type="domain" description="Glycosyl hydrolase family 38 C-terminal" evidence="2">
    <location>
        <begin position="522"/>
        <end position="670"/>
    </location>
</feature>
<dbReference type="SUPFAM" id="SSF74650">
    <property type="entry name" value="Galactose mutarotase-like"/>
    <property type="match status" value="1"/>
</dbReference>
<dbReference type="Gene3D" id="3.20.110.10">
    <property type="entry name" value="Glycoside hydrolase 38, N terminal domain"/>
    <property type="match status" value="1"/>
</dbReference>
<evidence type="ECO:0000313" key="3">
    <source>
        <dbReference type="EMBL" id="GHE35684.1"/>
    </source>
</evidence>
<dbReference type="EMBL" id="BNAF01000006">
    <property type="protein sequence ID" value="GHE35684.1"/>
    <property type="molecule type" value="Genomic_DNA"/>
</dbReference>
<comment type="caution">
    <text evidence="3">The sequence shown here is derived from an EMBL/GenBank/DDBJ whole genome shotgun (WGS) entry which is preliminary data.</text>
</comment>